<dbReference type="KEGG" id="egl:EGR_04964"/>
<dbReference type="CTD" id="36340679"/>
<dbReference type="RefSeq" id="XP_024351307.1">
    <property type="nucleotide sequence ID" value="XM_024494213.1"/>
</dbReference>
<accession>W6UGK8</accession>
<dbReference type="GeneID" id="36340679"/>
<gene>
    <name evidence="1" type="ORF">EGR_04964</name>
</gene>
<protein>
    <submittedName>
        <fullName evidence="1">Uncharacterized protein</fullName>
    </submittedName>
</protein>
<sequence length="170" mass="19056">MEEVSRHTALIDRLRIPTVHRFIDPRGKGAIMCDLIFRPIKIRTGLPTASAWLQRLYDSGSGLIVSTQKDAYSTLSWSSKCAISDNLRAVLLPHNSRVPPPASSALSMQIPRAFHKVWRELTSPRSLRTLLRSLLYLDSNEAWCRPVGLTSIPDCHVLCENPQSRSVVVV</sequence>
<dbReference type="AlphaFoldDB" id="W6UGK8"/>
<evidence type="ECO:0000313" key="2">
    <source>
        <dbReference type="Proteomes" id="UP000019149"/>
    </source>
</evidence>
<evidence type="ECO:0000313" key="1">
    <source>
        <dbReference type="EMBL" id="EUB60111.1"/>
    </source>
</evidence>
<comment type="caution">
    <text evidence="1">The sequence shown here is derived from an EMBL/GenBank/DDBJ whole genome shotgun (WGS) entry which is preliminary data.</text>
</comment>
<proteinExistence type="predicted"/>
<organism evidence="1 2">
    <name type="scientific">Echinococcus granulosus</name>
    <name type="common">Hydatid tapeworm</name>
    <dbReference type="NCBI Taxonomy" id="6210"/>
    <lineage>
        <taxon>Eukaryota</taxon>
        <taxon>Metazoa</taxon>
        <taxon>Spiralia</taxon>
        <taxon>Lophotrochozoa</taxon>
        <taxon>Platyhelminthes</taxon>
        <taxon>Cestoda</taxon>
        <taxon>Eucestoda</taxon>
        <taxon>Cyclophyllidea</taxon>
        <taxon>Taeniidae</taxon>
        <taxon>Echinococcus</taxon>
        <taxon>Echinococcus granulosus group</taxon>
    </lineage>
</organism>
<dbReference type="EMBL" id="APAU02000034">
    <property type="protein sequence ID" value="EUB60111.1"/>
    <property type="molecule type" value="Genomic_DNA"/>
</dbReference>
<name>W6UGK8_ECHGR</name>
<dbReference type="Proteomes" id="UP000019149">
    <property type="component" value="Unassembled WGS sequence"/>
</dbReference>
<keyword evidence="2" id="KW-1185">Reference proteome</keyword>
<reference evidence="1 2" key="1">
    <citation type="journal article" date="2013" name="Nat. Genet.">
        <title>The genome of the hydatid tapeworm Echinococcus granulosus.</title>
        <authorList>
            <person name="Zheng H."/>
            <person name="Zhang W."/>
            <person name="Zhang L."/>
            <person name="Zhang Z."/>
            <person name="Li J."/>
            <person name="Lu G."/>
            <person name="Zhu Y."/>
            <person name="Wang Y."/>
            <person name="Huang Y."/>
            <person name="Liu J."/>
            <person name="Kang H."/>
            <person name="Chen J."/>
            <person name="Wang L."/>
            <person name="Chen A."/>
            <person name="Yu S."/>
            <person name="Gao Z."/>
            <person name="Jin L."/>
            <person name="Gu W."/>
            <person name="Wang Z."/>
            <person name="Zhao L."/>
            <person name="Shi B."/>
            <person name="Wen H."/>
            <person name="Lin R."/>
            <person name="Jones M.K."/>
            <person name="Brejova B."/>
            <person name="Vinar T."/>
            <person name="Zhao G."/>
            <person name="McManus D.P."/>
            <person name="Chen Z."/>
            <person name="Zhou Y."/>
            <person name="Wang S."/>
        </authorList>
    </citation>
    <scope>NUCLEOTIDE SEQUENCE [LARGE SCALE GENOMIC DNA]</scope>
</reference>